<dbReference type="Proteomes" id="UP000292408">
    <property type="component" value="Unassembled WGS sequence"/>
</dbReference>
<comment type="caution">
    <text evidence="2">The sequence shown here is derived from an EMBL/GenBank/DDBJ whole genome shotgun (WGS) entry which is preliminary data.</text>
</comment>
<organism evidence="2 3">
    <name type="scientific">Microcella alkaliphila</name>
    <dbReference type="NCBI Taxonomy" id="279828"/>
    <lineage>
        <taxon>Bacteria</taxon>
        <taxon>Bacillati</taxon>
        <taxon>Actinomycetota</taxon>
        <taxon>Actinomycetes</taxon>
        <taxon>Micrococcales</taxon>
        <taxon>Microbacteriaceae</taxon>
        <taxon>Microcella</taxon>
    </lineage>
</organism>
<evidence type="ECO:0000259" key="1">
    <source>
        <dbReference type="Pfam" id="PF09509"/>
    </source>
</evidence>
<feature type="domain" description="Conserved hypothetical protein CHP02391" evidence="1">
    <location>
        <begin position="140"/>
        <end position="250"/>
    </location>
</feature>
<sequence length="260" mass="28282">MRCISAHQAYVQRPQPENSLGRNLGSMGLSFDDVRSLPLPDLSLSLLRSLGAEPNFNNLIQGFKRRGGSDQPPPDLEVMLARLSDAWAWLEAHALVGRSPKNPQGSNWSRVTSMGRALLEDPDAISKVWANDRLSGALHPALSSARSNFALGDYETASFAAMKAVEVEVRRVSGLSNELLGVALMRKAFNPKDGPLRDPEAEGGEQQAIADLFAGAIGAYKNPASHRTVQFDDAVEAAEVIQLADLLLRVVQRAHSRRDH</sequence>
<dbReference type="InterPro" id="IPR012654">
    <property type="entry name" value="CHP02391"/>
</dbReference>
<protein>
    <submittedName>
        <fullName evidence="2">Uncharacterized protein (TIGR02391 family)</fullName>
    </submittedName>
</protein>
<evidence type="ECO:0000313" key="3">
    <source>
        <dbReference type="Proteomes" id="UP000292408"/>
    </source>
</evidence>
<dbReference type="NCBIfam" id="TIGR02391">
    <property type="entry name" value="hypoth_ymh"/>
    <property type="match status" value="1"/>
</dbReference>
<accession>A0A4Q7TEI5</accession>
<proteinExistence type="predicted"/>
<name>A0A4Q7TEI5_9MICO</name>
<reference evidence="2 3" key="1">
    <citation type="journal article" date="2015" name="Stand. Genomic Sci.">
        <title>Genomic Encyclopedia of Bacterial and Archaeal Type Strains, Phase III: the genomes of soil and plant-associated and newly described type strains.</title>
        <authorList>
            <person name="Whitman W.B."/>
            <person name="Woyke T."/>
            <person name="Klenk H.P."/>
            <person name="Zhou Y."/>
            <person name="Lilburn T.G."/>
            <person name="Beck B.J."/>
            <person name="De Vos P."/>
            <person name="Vandamme P."/>
            <person name="Eisen J.A."/>
            <person name="Garrity G."/>
            <person name="Hugenholtz P."/>
            <person name="Kyrpides N.C."/>
        </authorList>
    </citation>
    <scope>NUCLEOTIDE SEQUENCE [LARGE SCALE GENOMIC DNA]</scope>
    <source>
        <strain evidence="2 3">AC4r</strain>
    </source>
</reference>
<dbReference type="EMBL" id="SGXT01000017">
    <property type="protein sequence ID" value="RZT58493.1"/>
    <property type="molecule type" value="Genomic_DNA"/>
</dbReference>
<dbReference type="AlphaFoldDB" id="A0A4Q7TEI5"/>
<gene>
    <name evidence="2" type="ORF">EV140_2266</name>
</gene>
<keyword evidence="3" id="KW-1185">Reference proteome</keyword>
<evidence type="ECO:0000313" key="2">
    <source>
        <dbReference type="EMBL" id="RZT58493.1"/>
    </source>
</evidence>
<dbReference type="Pfam" id="PF09509">
    <property type="entry name" value="Hypoth_Ymh"/>
    <property type="match status" value="1"/>
</dbReference>